<comment type="caution">
    <text evidence="1">The sequence shown here is derived from an EMBL/GenBank/DDBJ whole genome shotgun (WGS) entry which is preliminary data.</text>
</comment>
<evidence type="ECO:0000313" key="1">
    <source>
        <dbReference type="EMBL" id="GAA2805683.1"/>
    </source>
</evidence>
<dbReference type="Pfam" id="PF01547">
    <property type="entry name" value="SBP_bac_1"/>
    <property type="match status" value="1"/>
</dbReference>
<evidence type="ECO:0008006" key="3">
    <source>
        <dbReference type="Google" id="ProtNLM"/>
    </source>
</evidence>
<dbReference type="Gene3D" id="3.40.190.10">
    <property type="entry name" value="Periplasmic binding protein-like II"/>
    <property type="match status" value="1"/>
</dbReference>
<accession>A0ABN3VHH4</accession>
<evidence type="ECO:0000313" key="2">
    <source>
        <dbReference type="Proteomes" id="UP001500979"/>
    </source>
</evidence>
<dbReference type="RefSeq" id="WP_344682986.1">
    <property type="nucleotide sequence ID" value="NZ_BAAAUX010000019.1"/>
</dbReference>
<dbReference type="PANTHER" id="PTHR43649">
    <property type="entry name" value="ARABINOSE-BINDING PROTEIN-RELATED"/>
    <property type="match status" value="1"/>
</dbReference>
<sequence>MATVTGGVGSAHLRIVHPWTEEAVRGLQCLVDDFVAEHHDVSVELDAVPTGDWYEFHNKILMRMAAGTAPDLVYVVSEHLGLFAQRLAEPLDALVLRDGDELREYFSDVHPLLVESMMYEGSLFELPIEFNAANIFYNTEWFERAGVSRPPDDWSRDDFYDIARKLAAAGLPGTSYGWVNRLWGGVLPWMYAAGASLLEETHEGDGAWLWGEFYPDEPSAVGRGGGWRWGTPRANDARNVEALRFLADLTREGLSLEAGEGGGGTRFGQRWVGTVADEFLAGRLGMSPAGGFWTGELHRSGMAPGAFDVQYFPRWTTQRHEFGAAGYAITKQARDKELAWEWVKFSASRAAMERTFVGNESTPSRRSMVTASQYEWSGPRHWEVFYRTLERFPDSAPVPGPPTTAALTATFTKYVDLAMSGKMSAKHALDELQHALERMSRWY</sequence>
<organism evidence="1 2">
    <name type="scientific">Saccharopolyspora taberi</name>
    <dbReference type="NCBI Taxonomy" id="60895"/>
    <lineage>
        <taxon>Bacteria</taxon>
        <taxon>Bacillati</taxon>
        <taxon>Actinomycetota</taxon>
        <taxon>Actinomycetes</taxon>
        <taxon>Pseudonocardiales</taxon>
        <taxon>Pseudonocardiaceae</taxon>
        <taxon>Saccharopolyspora</taxon>
    </lineage>
</organism>
<gene>
    <name evidence="1" type="ORF">GCM10010470_46180</name>
</gene>
<protein>
    <recommendedName>
        <fullName evidence="3">Extracellular solute-binding protein</fullName>
    </recommendedName>
</protein>
<reference evidence="1 2" key="1">
    <citation type="journal article" date="2019" name="Int. J. Syst. Evol. Microbiol.">
        <title>The Global Catalogue of Microorganisms (GCM) 10K type strain sequencing project: providing services to taxonomists for standard genome sequencing and annotation.</title>
        <authorList>
            <consortium name="The Broad Institute Genomics Platform"/>
            <consortium name="The Broad Institute Genome Sequencing Center for Infectious Disease"/>
            <person name="Wu L."/>
            <person name="Ma J."/>
        </authorList>
    </citation>
    <scope>NUCLEOTIDE SEQUENCE [LARGE SCALE GENOMIC DNA]</scope>
    <source>
        <strain evidence="1 2">JCM 9383</strain>
    </source>
</reference>
<dbReference type="SUPFAM" id="SSF53850">
    <property type="entry name" value="Periplasmic binding protein-like II"/>
    <property type="match status" value="1"/>
</dbReference>
<dbReference type="InterPro" id="IPR006059">
    <property type="entry name" value="SBP"/>
</dbReference>
<dbReference type="EMBL" id="BAAAUX010000019">
    <property type="protein sequence ID" value="GAA2805683.1"/>
    <property type="molecule type" value="Genomic_DNA"/>
</dbReference>
<dbReference type="InterPro" id="IPR050490">
    <property type="entry name" value="Bact_solute-bd_prot1"/>
</dbReference>
<keyword evidence="2" id="KW-1185">Reference proteome</keyword>
<name>A0ABN3VHH4_9PSEU</name>
<dbReference type="Proteomes" id="UP001500979">
    <property type="component" value="Unassembled WGS sequence"/>
</dbReference>
<proteinExistence type="predicted"/>
<dbReference type="PANTHER" id="PTHR43649:SF30">
    <property type="entry name" value="ABC TRANSPORTER SUBSTRATE-BINDING PROTEIN"/>
    <property type="match status" value="1"/>
</dbReference>